<organism evidence="1 2">
    <name type="scientific">Eimeria brunetti</name>
    <dbReference type="NCBI Taxonomy" id="51314"/>
    <lineage>
        <taxon>Eukaryota</taxon>
        <taxon>Sar</taxon>
        <taxon>Alveolata</taxon>
        <taxon>Apicomplexa</taxon>
        <taxon>Conoidasida</taxon>
        <taxon>Coccidia</taxon>
        <taxon>Eucoccidiorida</taxon>
        <taxon>Eimeriorina</taxon>
        <taxon>Eimeriidae</taxon>
        <taxon>Eimeria</taxon>
    </lineage>
</organism>
<reference evidence="1" key="2">
    <citation type="submission" date="2013-10" db="EMBL/GenBank/DDBJ databases">
        <authorList>
            <person name="Aslett M."/>
        </authorList>
    </citation>
    <scope>NUCLEOTIDE SEQUENCE [LARGE SCALE GENOMIC DNA]</scope>
    <source>
        <strain evidence="1">Houghton</strain>
    </source>
</reference>
<dbReference type="Proteomes" id="UP000030750">
    <property type="component" value="Unassembled WGS sequence"/>
</dbReference>
<accession>U6M032</accession>
<sequence length="81" mass="8994">MDDLEMSEVVRVTGLNHGSTCFAGLDKASWESMGNQKSYVLQQESSLVGSEQGWLELECVFSRYRWSPKKASIAGQGYDSP</sequence>
<gene>
    <name evidence="1" type="ORF">EBH_0084760</name>
</gene>
<reference evidence="1" key="1">
    <citation type="submission" date="2013-10" db="EMBL/GenBank/DDBJ databases">
        <title>Genomic analysis of the causative agents of coccidiosis in chickens.</title>
        <authorList>
            <person name="Reid A.J."/>
            <person name="Blake D."/>
            <person name="Billington K."/>
            <person name="Browne H."/>
            <person name="Dunn M."/>
            <person name="Hung S."/>
            <person name="Kawahara F."/>
            <person name="Miranda-Saavedra D."/>
            <person name="Mourier T."/>
            <person name="Nagra H."/>
            <person name="Otto T.D."/>
            <person name="Rawlings N."/>
            <person name="Sanchez A."/>
            <person name="Sanders M."/>
            <person name="Subramaniam C."/>
            <person name="Tay Y."/>
            <person name="Dear P."/>
            <person name="Doerig C."/>
            <person name="Gruber A."/>
            <person name="Parkinson J."/>
            <person name="Shirley M."/>
            <person name="Wan K.L."/>
            <person name="Berriman M."/>
            <person name="Tomley F."/>
            <person name="Pain A."/>
        </authorList>
    </citation>
    <scope>NUCLEOTIDE SEQUENCE [LARGE SCALE GENOMIC DNA]</scope>
    <source>
        <strain evidence="1">Houghton</strain>
    </source>
</reference>
<evidence type="ECO:0000313" key="1">
    <source>
        <dbReference type="EMBL" id="CDJ54209.1"/>
    </source>
</evidence>
<evidence type="ECO:0000313" key="2">
    <source>
        <dbReference type="Proteomes" id="UP000030750"/>
    </source>
</evidence>
<keyword evidence="2" id="KW-1185">Reference proteome</keyword>
<protein>
    <submittedName>
        <fullName evidence="1">Uncharacterized protein</fullName>
    </submittedName>
</protein>
<dbReference type="AlphaFoldDB" id="U6M032"/>
<name>U6M032_9EIME</name>
<dbReference type="VEuPathDB" id="ToxoDB:EBH_0084760"/>
<dbReference type="EMBL" id="HG714197">
    <property type="protein sequence ID" value="CDJ54209.1"/>
    <property type="molecule type" value="Genomic_DNA"/>
</dbReference>
<proteinExistence type="predicted"/>